<sequence>MSVQWSAAHCGGAWVISGYEEVATALRDPRFSVRRAARWINSGLGQPATGAVQDAAQLRFKRLFSRSLLFLDGRAHRRLRGVLNPGFKPADLEAQRPAITRIAQQLIDAIVADPKAHQGFDFIDRFARPLPALVIASLMGLPEQVPPQFIDWASDLATFIGSPTPEAQQTRAAQAAMAALCDFFAQALEHPQTLPADSLMQRLLQARQAQQLNQNELLAQCCTLLFAGYETTRNLLGNGLLALLRHPEQWAALKAELYRGKPDLRPALREMLRYDSPVQYTGRRLLADVEMGGHSLRRGELAILHIGQANHDHRRFAQPQCFDIRRDQGMHLSFGQGPHVCLGAALTQMEAEIAFTLLMQRLPTLALDHHHAPPRWHSHAAYRALESLSLVF</sequence>
<dbReference type="PROSITE" id="PS00086">
    <property type="entry name" value="CYTOCHROME_P450"/>
    <property type="match status" value="1"/>
</dbReference>
<accession>A0AAD0U9S6</accession>
<keyword evidence="6 7" id="KW-0503">Monooxygenase</keyword>
<dbReference type="Gene3D" id="1.10.630.10">
    <property type="entry name" value="Cytochrome P450"/>
    <property type="match status" value="1"/>
</dbReference>
<evidence type="ECO:0000313" key="9">
    <source>
        <dbReference type="Proteomes" id="UP000269199"/>
    </source>
</evidence>
<evidence type="ECO:0000256" key="7">
    <source>
        <dbReference type="RuleBase" id="RU000461"/>
    </source>
</evidence>
<dbReference type="GO" id="GO:0005506">
    <property type="term" value="F:iron ion binding"/>
    <property type="evidence" value="ECO:0007669"/>
    <property type="project" value="InterPro"/>
</dbReference>
<evidence type="ECO:0000256" key="3">
    <source>
        <dbReference type="ARBA" id="ARBA00022723"/>
    </source>
</evidence>
<dbReference type="PANTHER" id="PTHR46696">
    <property type="entry name" value="P450, PUTATIVE (EUROFUNG)-RELATED"/>
    <property type="match status" value="1"/>
</dbReference>
<dbReference type="CDD" id="cd20625">
    <property type="entry name" value="CYP164-like"/>
    <property type="match status" value="1"/>
</dbReference>
<dbReference type="Pfam" id="PF00067">
    <property type="entry name" value="p450"/>
    <property type="match status" value="1"/>
</dbReference>
<dbReference type="EMBL" id="CP024996">
    <property type="protein sequence ID" value="AYR24447.1"/>
    <property type="molecule type" value="Genomic_DNA"/>
</dbReference>
<evidence type="ECO:0000256" key="1">
    <source>
        <dbReference type="ARBA" id="ARBA00010617"/>
    </source>
</evidence>
<proteinExistence type="inferred from homology"/>
<dbReference type="InterPro" id="IPR001128">
    <property type="entry name" value="Cyt_P450"/>
</dbReference>
<keyword evidence="4 7" id="KW-0560">Oxidoreductase</keyword>
<keyword evidence="3 7" id="KW-0479">Metal-binding</keyword>
<protein>
    <submittedName>
        <fullName evidence="8">Cytochrome P450</fullName>
    </submittedName>
</protein>
<comment type="similarity">
    <text evidence="1 7">Belongs to the cytochrome P450 family.</text>
</comment>
<gene>
    <name evidence="8" type="ORF">RC54_11640</name>
</gene>
<keyword evidence="5 7" id="KW-0408">Iron</keyword>
<evidence type="ECO:0000256" key="2">
    <source>
        <dbReference type="ARBA" id="ARBA00022617"/>
    </source>
</evidence>
<dbReference type="GO" id="GO:0016705">
    <property type="term" value="F:oxidoreductase activity, acting on paired donors, with incorporation or reduction of molecular oxygen"/>
    <property type="evidence" value="ECO:0007669"/>
    <property type="project" value="InterPro"/>
</dbReference>
<organism evidence="8 9">
    <name type="scientific">Herbaspirillum rubrisubalbicans</name>
    <dbReference type="NCBI Taxonomy" id="80842"/>
    <lineage>
        <taxon>Bacteria</taxon>
        <taxon>Pseudomonadati</taxon>
        <taxon>Pseudomonadota</taxon>
        <taxon>Betaproteobacteria</taxon>
        <taxon>Burkholderiales</taxon>
        <taxon>Oxalobacteraceae</taxon>
        <taxon>Herbaspirillum</taxon>
    </lineage>
</organism>
<dbReference type="PANTHER" id="PTHR46696:SF1">
    <property type="entry name" value="CYTOCHROME P450 YJIB-RELATED"/>
    <property type="match status" value="1"/>
</dbReference>
<dbReference type="SUPFAM" id="SSF48264">
    <property type="entry name" value="Cytochrome P450"/>
    <property type="match status" value="1"/>
</dbReference>
<dbReference type="InterPro" id="IPR017972">
    <property type="entry name" value="Cyt_P450_CS"/>
</dbReference>
<evidence type="ECO:0000313" key="8">
    <source>
        <dbReference type="EMBL" id="AYR24447.1"/>
    </source>
</evidence>
<evidence type="ECO:0000256" key="5">
    <source>
        <dbReference type="ARBA" id="ARBA00023004"/>
    </source>
</evidence>
<evidence type="ECO:0000256" key="6">
    <source>
        <dbReference type="ARBA" id="ARBA00023033"/>
    </source>
</evidence>
<dbReference type="Proteomes" id="UP000269199">
    <property type="component" value="Chromosome"/>
</dbReference>
<keyword evidence="2 7" id="KW-0349">Heme</keyword>
<evidence type="ECO:0000256" key="4">
    <source>
        <dbReference type="ARBA" id="ARBA00023002"/>
    </source>
</evidence>
<name>A0AAD0U9S6_9BURK</name>
<dbReference type="RefSeq" id="WP_061789145.1">
    <property type="nucleotide sequence ID" value="NZ_CP024996.1"/>
</dbReference>
<dbReference type="PRINTS" id="PR00359">
    <property type="entry name" value="BP450"/>
</dbReference>
<reference evidence="8 9" key="1">
    <citation type="submission" date="2017-11" db="EMBL/GenBank/DDBJ databases">
        <title>Complete genome sequence of Herbaspirillum rubrisubalbicans DSM 11543.</title>
        <authorList>
            <person name="Chen M."/>
            <person name="An Q."/>
        </authorList>
    </citation>
    <scope>NUCLEOTIDE SEQUENCE [LARGE SCALE GENOMIC DNA]</scope>
    <source>
        <strain evidence="8 9">DSM 11543</strain>
    </source>
</reference>
<dbReference type="AlphaFoldDB" id="A0AAD0U9S6"/>
<dbReference type="GO" id="GO:0004497">
    <property type="term" value="F:monooxygenase activity"/>
    <property type="evidence" value="ECO:0007669"/>
    <property type="project" value="UniProtKB-KW"/>
</dbReference>
<dbReference type="InterPro" id="IPR002397">
    <property type="entry name" value="Cyt_P450_B"/>
</dbReference>
<dbReference type="FunFam" id="1.10.630.10:FF:000018">
    <property type="entry name" value="Cytochrome P450 monooxygenase"/>
    <property type="match status" value="1"/>
</dbReference>
<dbReference type="GO" id="GO:0020037">
    <property type="term" value="F:heme binding"/>
    <property type="evidence" value="ECO:0007669"/>
    <property type="project" value="InterPro"/>
</dbReference>
<dbReference type="InterPro" id="IPR036396">
    <property type="entry name" value="Cyt_P450_sf"/>
</dbReference>